<proteinExistence type="predicted"/>
<dbReference type="Proteomes" id="UP001160882">
    <property type="component" value="Unassembled WGS sequence"/>
</dbReference>
<accession>A0AA42S094</accession>
<protein>
    <submittedName>
        <fullName evidence="1">Uncharacterized protein</fullName>
    </submittedName>
</protein>
<evidence type="ECO:0000313" key="2">
    <source>
        <dbReference type="Proteomes" id="UP001160882"/>
    </source>
</evidence>
<gene>
    <name evidence="1" type="ORF">N5I14_19675</name>
</gene>
<dbReference type="RefSeq" id="WP_280083104.1">
    <property type="nucleotide sequence ID" value="NZ_JAOCGG010000049.1"/>
</dbReference>
<dbReference type="AlphaFoldDB" id="A0AA42S094"/>
<reference evidence="1" key="1">
    <citation type="submission" date="2022-09" db="EMBL/GenBank/DDBJ databases">
        <title>Intensive care unit water sources are persistently colonized with multi-drug resistant bacteria and are the site of extensive horizontal gene transfer of antibiotic resistance genes.</title>
        <authorList>
            <person name="Diorio-Toth L."/>
        </authorList>
    </citation>
    <scope>NUCLEOTIDE SEQUENCE</scope>
    <source>
        <strain evidence="1">GD03782</strain>
    </source>
</reference>
<sequence>MLAINPDLEPGQIKALLRRSALPLAPGEGATGEVTRPLAVEELQRVADRRVGQYARLDMRRALQLTIESLSDQALAGATSAH</sequence>
<evidence type="ECO:0000313" key="1">
    <source>
        <dbReference type="EMBL" id="MDH1632462.1"/>
    </source>
</evidence>
<organism evidence="1 2">
    <name type="scientific">Pseudomonas mosselii</name>
    <dbReference type="NCBI Taxonomy" id="78327"/>
    <lineage>
        <taxon>Bacteria</taxon>
        <taxon>Pseudomonadati</taxon>
        <taxon>Pseudomonadota</taxon>
        <taxon>Gammaproteobacteria</taxon>
        <taxon>Pseudomonadales</taxon>
        <taxon>Pseudomonadaceae</taxon>
        <taxon>Pseudomonas</taxon>
    </lineage>
</organism>
<dbReference type="EMBL" id="JAOCGG010000049">
    <property type="protein sequence ID" value="MDH1632462.1"/>
    <property type="molecule type" value="Genomic_DNA"/>
</dbReference>
<comment type="caution">
    <text evidence="1">The sequence shown here is derived from an EMBL/GenBank/DDBJ whole genome shotgun (WGS) entry which is preliminary data.</text>
</comment>
<name>A0AA42S094_9PSED</name>